<dbReference type="InterPro" id="IPR036220">
    <property type="entry name" value="UDP-Glc/GDP-Man_DH_C_sf"/>
</dbReference>
<dbReference type="SUPFAM" id="SSF48179">
    <property type="entry name" value="6-phosphogluconate dehydrogenase C-terminal domain-like"/>
    <property type="match status" value="1"/>
</dbReference>
<dbReference type="GO" id="GO:0000271">
    <property type="term" value="P:polysaccharide biosynthetic process"/>
    <property type="evidence" value="ECO:0007669"/>
    <property type="project" value="InterPro"/>
</dbReference>
<comment type="pathway">
    <text evidence="1">Nucleotide-sugar biosynthesis; UDP-alpha-D-glucuronate biosynthesis; UDP-alpha-D-glucuronate from UDP-alpha-D-glucose: step 1/1.</text>
</comment>
<feature type="binding site" evidence="11">
    <location>
        <position position="30"/>
    </location>
    <ligand>
        <name>NAD(+)</name>
        <dbReference type="ChEBI" id="CHEBI:57540"/>
    </ligand>
</feature>
<feature type="binding site" evidence="10">
    <location>
        <position position="208"/>
    </location>
    <ligand>
        <name>substrate</name>
    </ligand>
</feature>
<feature type="binding site" evidence="11">
    <location>
        <position position="332"/>
    </location>
    <ligand>
        <name>NAD(+)</name>
        <dbReference type="ChEBI" id="CHEBI:57540"/>
    </ligand>
</feature>
<feature type="region of interest" description="Disordered" evidence="12">
    <location>
        <begin position="457"/>
        <end position="476"/>
    </location>
</feature>
<organism evidence="14 15">
    <name type="scientific">Phyllobacterium sophorae</name>
    <dbReference type="NCBI Taxonomy" id="1520277"/>
    <lineage>
        <taxon>Bacteria</taxon>
        <taxon>Pseudomonadati</taxon>
        <taxon>Pseudomonadota</taxon>
        <taxon>Alphaproteobacteria</taxon>
        <taxon>Hyphomicrobiales</taxon>
        <taxon>Phyllobacteriaceae</taxon>
        <taxon>Phyllobacterium</taxon>
    </lineage>
</organism>
<keyword evidence="5 8" id="KW-0560">Oxidoreductase</keyword>
<dbReference type="EMBL" id="PGGM01000017">
    <property type="protein sequence ID" value="PSH58946.1"/>
    <property type="molecule type" value="Genomic_DNA"/>
</dbReference>
<feature type="domain" description="UDP-glucose/GDP-mannose dehydrogenase C-terminal" evidence="13">
    <location>
        <begin position="318"/>
        <end position="419"/>
    </location>
</feature>
<feature type="binding site" evidence="11">
    <location>
        <position position="35"/>
    </location>
    <ligand>
        <name>NAD(+)</name>
        <dbReference type="ChEBI" id="CHEBI:57540"/>
    </ligand>
</feature>
<evidence type="ECO:0000256" key="5">
    <source>
        <dbReference type="ARBA" id="ARBA00023002"/>
    </source>
</evidence>
<feature type="binding site" evidence="11">
    <location>
        <position position="122"/>
    </location>
    <ligand>
        <name>NAD(+)</name>
        <dbReference type="ChEBI" id="CHEBI:57540"/>
    </ligand>
</feature>
<sequence>MKIAVIGTGYVGLVSGTCFAAWGHEVICVDKNAQKIDGLKRGVVPIYEPGLDELVERNSAAGRLRFTCNLTEAVKGALVVFIAVGTPPRAGQGDADLSFVYMAARELAPLLEDDAIVVVKSTVPVGTGDIVQKIIGSVRKTGAFSVASNPEFLREGVAIRDFLEPDRVVIGVEDERARKVLMELYGVALQAHKTPIVVTQRRTSELIKYAANAFLATKITFINELADLCEQVGSNVSELALGMGLDKRIGTSFLNAGPGYGGSCFPKDTMALLRTAQDYGVSVRIVEETVTANEARKRRMALKVMDALEGDVEGRTIAVLGLTFKPDTDDMRDAPSVPLIETLQRFGAIIRAHDPVGMENAGRILSGVEFFDDPYECAHNADAAVVITEWDSIRKLDLARLKKTMRQAVLIDLRNAFEQGVAEEIGFRVSAIGRSTTARYDGSSSTALPHMAERVQPGPRAQGAHFETAGGSNDNL</sequence>
<dbReference type="InterPro" id="IPR001732">
    <property type="entry name" value="UDP-Glc/GDP-Man_DH_N"/>
</dbReference>
<name>A0A2P7AXK3_9HYPH</name>
<feature type="binding site" evidence="10">
    <location>
        <begin position="152"/>
        <end position="155"/>
    </location>
    <ligand>
        <name>substrate</name>
    </ligand>
</feature>
<dbReference type="EC" id="1.1.1.22" evidence="3 8"/>
<dbReference type="InterPro" id="IPR014026">
    <property type="entry name" value="UDP-Glc/GDP-Man_DH_dimer"/>
</dbReference>
<evidence type="ECO:0000256" key="1">
    <source>
        <dbReference type="ARBA" id="ARBA00004701"/>
    </source>
</evidence>
<dbReference type="OrthoDB" id="9803238at2"/>
<evidence type="ECO:0000256" key="12">
    <source>
        <dbReference type="SAM" id="MobiDB-lite"/>
    </source>
</evidence>
<dbReference type="SUPFAM" id="SSF52413">
    <property type="entry name" value="UDP-glucose/GDP-mannose dehydrogenase C-terminal domain"/>
    <property type="match status" value="1"/>
</dbReference>
<evidence type="ECO:0000256" key="8">
    <source>
        <dbReference type="PIRNR" id="PIRNR000124"/>
    </source>
</evidence>
<dbReference type="PIRSF" id="PIRSF000124">
    <property type="entry name" value="UDPglc_GDPman_dh"/>
    <property type="match status" value="1"/>
</dbReference>
<dbReference type="PANTHER" id="PTHR43750:SF3">
    <property type="entry name" value="UDP-GLUCOSE 6-DEHYDROGENASE TUAD"/>
    <property type="match status" value="1"/>
</dbReference>
<evidence type="ECO:0000256" key="2">
    <source>
        <dbReference type="ARBA" id="ARBA00006601"/>
    </source>
</evidence>
<dbReference type="Proteomes" id="UP000241764">
    <property type="component" value="Unassembled WGS sequence"/>
</dbReference>
<comment type="similarity">
    <text evidence="2 8">Belongs to the UDP-glucose/GDP-mannose dehydrogenase family.</text>
</comment>
<dbReference type="NCBIfam" id="TIGR03026">
    <property type="entry name" value="NDP-sugDHase"/>
    <property type="match status" value="1"/>
</dbReference>
<evidence type="ECO:0000256" key="7">
    <source>
        <dbReference type="ARBA" id="ARBA00047473"/>
    </source>
</evidence>
<dbReference type="AlphaFoldDB" id="A0A2P7AXK3"/>
<feature type="binding site" evidence="10">
    <location>
        <position position="325"/>
    </location>
    <ligand>
        <name>substrate</name>
    </ligand>
</feature>
<proteinExistence type="inferred from homology"/>
<dbReference type="GO" id="GO:0006065">
    <property type="term" value="P:UDP-glucuronate biosynthetic process"/>
    <property type="evidence" value="ECO:0007669"/>
    <property type="project" value="UniProtKB-UniPathway"/>
</dbReference>
<evidence type="ECO:0000313" key="14">
    <source>
        <dbReference type="EMBL" id="PSH58946.1"/>
    </source>
</evidence>
<dbReference type="SUPFAM" id="SSF51735">
    <property type="entry name" value="NAD(P)-binding Rossmann-fold domains"/>
    <property type="match status" value="1"/>
</dbReference>
<dbReference type="GO" id="GO:0003979">
    <property type="term" value="F:UDP-glucose 6-dehydrogenase activity"/>
    <property type="evidence" value="ECO:0007669"/>
    <property type="project" value="UniProtKB-EC"/>
</dbReference>
<evidence type="ECO:0000259" key="13">
    <source>
        <dbReference type="SMART" id="SM00984"/>
    </source>
</evidence>
<accession>A0A2P7AXK3</accession>
<dbReference type="InterPro" id="IPR008927">
    <property type="entry name" value="6-PGluconate_DH-like_C_sf"/>
</dbReference>
<evidence type="ECO:0000256" key="11">
    <source>
        <dbReference type="PIRSR" id="PIRSR500134-3"/>
    </source>
</evidence>
<protein>
    <recommendedName>
        <fullName evidence="4 8">UDP-glucose 6-dehydrogenase</fullName>
        <ecNumber evidence="3 8">1.1.1.22</ecNumber>
    </recommendedName>
</protein>
<dbReference type="Pfam" id="PF03721">
    <property type="entry name" value="UDPG_MGDP_dh_N"/>
    <property type="match status" value="1"/>
</dbReference>
<keyword evidence="6 8" id="KW-0520">NAD</keyword>
<feature type="binding site" evidence="11">
    <location>
        <position position="86"/>
    </location>
    <ligand>
        <name>NAD(+)</name>
        <dbReference type="ChEBI" id="CHEBI:57540"/>
    </ligand>
</feature>
<dbReference type="Gene3D" id="1.20.5.100">
    <property type="entry name" value="Cytochrome c1, transmembrane anchor, C-terminal"/>
    <property type="match status" value="1"/>
</dbReference>
<dbReference type="SMART" id="SM00984">
    <property type="entry name" value="UDPG_MGDP_dh_C"/>
    <property type="match status" value="1"/>
</dbReference>
<dbReference type="InterPro" id="IPR028357">
    <property type="entry name" value="UDPglc_DH_bac"/>
</dbReference>
<dbReference type="RefSeq" id="WP_106667132.1">
    <property type="nucleotide sequence ID" value="NZ_PGGM01000017.1"/>
</dbReference>
<dbReference type="InterPro" id="IPR036291">
    <property type="entry name" value="NAD(P)-bd_dom_sf"/>
</dbReference>
<feature type="active site" description="Nucleophile" evidence="9">
    <location>
        <position position="264"/>
    </location>
</feature>
<comment type="caution">
    <text evidence="14">The sequence shown here is derived from an EMBL/GenBank/DDBJ whole genome shotgun (WGS) entry which is preliminary data.</text>
</comment>
<dbReference type="InterPro" id="IPR014027">
    <property type="entry name" value="UDP-Glc/GDP-Man_DH_C"/>
</dbReference>
<dbReference type="Pfam" id="PF03720">
    <property type="entry name" value="UDPG_MGDP_dh_C"/>
    <property type="match status" value="1"/>
</dbReference>
<gene>
    <name evidence="14" type="ORF">CU103_27105</name>
</gene>
<dbReference type="PIRSF" id="PIRSF500134">
    <property type="entry name" value="UDPglc_DH_bac"/>
    <property type="match status" value="1"/>
</dbReference>
<reference evidence="15" key="1">
    <citation type="submission" date="2017-11" db="EMBL/GenBank/DDBJ databases">
        <authorList>
            <person name="Kuznetsova I."/>
            <person name="Sazanova A."/>
            <person name="Chirak E."/>
            <person name="Safronova V."/>
            <person name="Willems A."/>
        </authorList>
    </citation>
    <scope>NUCLEOTIDE SEQUENCE [LARGE SCALE GENOMIC DNA]</scope>
    <source>
        <strain evidence="15">CCBAU 03422</strain>
    </source>
</reference>
<evidence type="ECO:0000256" key="3">
    <source>
        <dbReference type="ARBA" id="ARBA00012954"/>
    </source>
</evidence>
<feature type="binding site" evidence="11">
    <location>
        <position position="155"/>
    </location>
    <ligand>
        <name>NAD(+)</name>
        <dbReference type="ChEBI" id="CHEBI:57540"/>
    </ligand>
</feature>
<dbReference type="PANTHER" id="PTHR43750">
    <property type="entry name" value="UDP-GLUCOSE 6-DEHYDROGENASE TUAD"/>
    <property type="match status" value="1"/>
</dbReference>
<feature type="binding site" evidence="10">
    <location>
        <begin position="253"/>
        <end position="257"/>
    </location>
    <ligand>
        <name>substrate</name>
    </ligand>
</feature>
<evidence type="ECO:0000256" key="9">
    <source>
        <dbReference type="PIRSR" id="PIRSR500134-1"/>
    </source>
</evidence>
<comment type="catalytic activity">
    <reaction evidence="7 8">
        <text>UDP-alpha-D-glucose + 2 NAD(+) + H2O = UDP-alpha-D-glucuronate + 2 NADH + 3 H(+)</text>
        <dbReference type="Rhea" id="RHEA:23596"/>
        <dbReference type="ChEBI" id="CHEBI:15377"/>
        <dbReference type="ChEBI" id="CHEBI:15378"/>
        <dbReference type="ChEBI" id="CHEBI:57540"/>
        <dbReference type="ChEBI" id="CHEBI:57945"/>
        <dbReference type="ChEBI" id="CHEBI:58052"/>
        <dbReference type="ChEBI" id="CHEBI:58885"/>
        <dbReference type="EC" id="1.1.1.22"/>
    </reaction>
</comment>
<dbReference type="Gene3D" id="3.40.50.720">
    <property type="entry name" value="NAD(P)-binding Rossmann-like Domain"/>
    <property type="match status" value="2"/>
</dbReference>
<evidence type="ECO:0000256" key="6">
    <source>
        <dbReference type="ARBA" id="ARBA00023027"/>
    </source>
</evidence>
<keyword evidence="15" id="KW-1185">Reference proteome</keyword>
<dbReference type="InterPro" id="IPR017476">
    <property type="entry name" value="UDP-Glc/GDP-Man"/>
</dbReference>
<feature type="binding site" evidence="11">
    <location>
        <position position="267"/>
    </location>
    <ligand>
        <name>NAD(+)</name>
        <dbReference type="ChEBI" id="CHEBI:57540"/>
    </ligand>
</feature>
<dbReference type="Pfam" id="PF00984">
    <property type="entry name" value="UDPG_MGDP_dh"/>
    <property type="match status" value="1"/>
</dbReference>
<dbReference type="GO" id="GO:0051287">
    <property type="term" value="F:NAD binding"/>
    <property type="evidence" value="ECO:0007669"/>
    <property type="project" value="InterPro"/>
</dbReference>
<dbReference type="UniPathway" id="UPA00038">
    <property type="reaction ID" value="UER00491"/>
</dbReference>
<evidence type="ECO:0000256" key="4">
    <source>
        <dbReference type="ARBA" id="ARBA00015132"/>
    </source>
</evidence>
<evidence type="ECO:0000256" key="10">
    <source>
        <dbReference type="PIRSR" id="PIRSR500134-2"/>
    </source>
</evidence>
<evidence type="ECO:0000313" key="15">
    <source>
        <dbReference type="Proteomes" id="UP000241764"/>
    </source>
</evidence>
<feature type="binding site" evidence="10">
    <location>
        <position position="261"/>
    </location>
    <ligand>
        <name>substrate</name>
    </ligand>
</feature>